<evidence type="ECO:0000313" key="3">
    <source>
        <dbReference type="Proteomes" id="UP000027734"/>
    </source>
</evidence>
<keyword evidence="1" id="KW-0812">Transmembrane</keyword>
<comment type="caution">
    <text evidence="2">The sequence shown here is derived from an EMBL/GenBank/DDBJ whole genome shotgun (WGS) entry which is preliminary data.</text>
</comment>
<reference evidence="2 3" key="1">
    <citation type="submission" date="2014-01" db="EMBL/GenBank/DDBJ databases">
        <title>Sulfitobacter donghicola JCM 14565 Genome Sequencing.</title>
        <authorList>
            <person name="Lai Q."/>
            <person name="Hong Z."/>
        </authorList>
    </citation>
    <scope>NUCLEOTIDE SEQUENCE [LARGE SCALE GENOMIC DNA]</scope>
    <source>
        <strain evidence="2 3">JCM 14565</strain>
    </source>
</reference>
<dbReference type="eggNOG" id="ENOG503013R">
    <property type="taxonomic scope" value="Bacteria"/>
</dbReference>
<dbReference type="STRING" id="1300350.Z948_3391"/>
<evidence type="ECO:0000313" key="2">
    <source>
        <dbReference type="EMBL" id="KEJ88585.1"/>
    </source>
</evidence>
<dbReference type="EMBL" id="JAMC01000006">
    <property type="protein sequence ID" value="KEJ88585.1"/>
    <property type="molecule type" value="Genomic_DNA"/>
</dbReference>
<dbReference type="AlphaFoldDB" id="A0A073IGC7"/>
<dbReference type="OrthoDB" id="7876195at2"/>
<sequence>MQKLLRETGIAILIYFSVSWGLGFGIDEGQGWPEAAMSAAVFGVLYFLIGLVIRWFKGRSS</sequence>
<protein>
    <submittedName>
        <fullName evidence="2">Uncharacterized protein</fullName>
    </submittedName>
</protein>
<keyword evidence="1" id="KW-0472">Membrane</keyword>
<evidence type="ECO:0000256" key="1">
    <source>
        <dbReference type="SAM" id="Phobius"/>
    </source>
</evidence>
<keyword evidence="1" id="KW-1133">Transmembrane helix</keyword>
<dbReference type="Proteomes" id="UP000027734">
    <property type="component" value="Unassembled WGS sequence"/>
</dbReference>
<organism evidence="2 3">
    <name type="scientific">Sulfitobacter donghicola DSW-25 = KCTC 12864 = JCM 14565</name>
    <dbReference type="NCBI Taxonomy" id="1300350"/>
    <lineage>
        <taxon>Bacteria</taxon>
        <taxon>Pseudomonadati</taxon>
        <taxon>Pseudomonadota</taxon>
        <taxon>Alphaproteobacteria</taxon>
        <taxon>Rhodobacterales</taxon>
        <taxon>Roseobacteraceae</taxon>
        <taxon>Sulfitobacter</taxon>
    </lineage>
</organism>
<keyword evidence="3" id="KW-1185">Reference proteome</keyword>
<feature type="transmembrane region" description="Helical" evidence="1">
    <location>
        <begin position="38"/>
        <end position="56"/>
    </location>
</feature>
<accession>A0A073IGC7</accession>
<dbReference type="RefSeq" id="WP_025060656.1">
    <property type="nucleotide sequence ID" value="NZ_JAMC01000006.1"/>
</dbReference>
<feature type="transmembrane region" description="Helical" evidence="1">
    <location>
        <begin position="7"/>
        <end position="26"/>
    </location>
</feature>
<gene>
    <name evidence="2" type="ORF">DSW25_15440</name>
</gene>
<proteinExistence type="predicted"/>
<name>A0A073IGC7_9RHOB</name>